<comment type="caution">
    <text evidence="2">The sequence shown here is derived from an EMBL/GenBank/DDBJ whole genome shotgun (WGS) entry which is preliminary data.</text>
</comment>
<dbReference type="Proteomes" id="UP000283634">
    <property type="component" value="Unassembled WGS sequence"/>
</dbReference>
<reference evidence="2 3" key="1">
    <citation type="journal article" date="2018" name="BMC Genomics">
        <title>Genomic comparison of Trypanosoma conorhini and Trypanosoma rangeli to Trypanosoma cruzi strains of high and low virulence.</title>
        <authorList>
            <person name="Bradwell K.R."/>
            <person name="Koparde V.N."/>
            <person name="Matveyev A.V."/>
            <person name="Serrano M.G."/>
            <person name="Alves J.M."/>
            <person name="Parikh H."/>
            <person name="Huang B."/>
            <person name="Lee V."/>
            <person name="Espinosa-Alvarez O."/>
            <person name="Ortiz P.A."/>
            <person name="Costa-Martins A.G."/>
            <person name="Teixeira M.M."/>
            <person name="Buck G.A."/>
        </authorList>
    </citation>
    <scope>NUCLEOTIDE SEQUENCE [LARGE SCALE GENOMIC DNA]</scope>
    <source>
        <strain evidence="2 3">AM80</strain>
    </source>
</reference>
<name>A0A3R7M6U1_TRYRA</name>
<organism evidence="2 3">
    <name type="scientific">Trypanosoma rangeli</name>
    <dbReference type="NCBI Taxonomy" id="5698"/>
    <lineage>
        <taxon>Eukaryota</taxon>
        <taxon>Discoba</taxon>
        <taxon>Euglenozoa</taxon>
        <taxon>Kinetoplastea</taxon>
        <taxon>Metakinetoplastina</taxon>
        <taxon>Trypanosomatida</taxon>
        <taxon>Trypanosomatidae</taxon>
        <taxon>Trypanosoma</taxon>
        <taxon>Herpetosoma</taxon>
    </lineage>
</organism>
<keyword evidence="3" id="KW-1185">Reference proteome</keyword>
<dbReference type="EMBL" id="MKGL01000587">
    <property type="protein sequence ID" value="RNE97226.1"/>
    <property type="molecule type" value="Genomic_DNA"/>
</dbReference>
<protein>
    <submittedName>
        <fullName evidence="2">Uncharacterized protein</fullName>
    </submittedName>
</protein>
<dbReference type="GeneID" id="40333397"/>
<evidence type="ECO:0000313" key="2">
    <source>
        <dbReference type="EMBL" id="RNE97226.1"/>
    </source>
</evidence>
<proteinExistence type="predicted"/>
<feature type="compositionally biased region" description="Basic and acidic residues" evidence="1">
    <location>
        <begin position="1"/>
        <end position="20"/>
    </location>
</feature>
<evidence type="ECO:0000256" key="1">
    <source>
        <dbReference type="SAM" id="MobiDB-lite"/>
    </source>
</evidence>
<dbReference type="RefSeq" id="XP_029234017.1">
    <property type="nucleotide sequence ID" value="XM_029386144.1"/>
</dbReference>
<gene>
    <name evidence="2" type="ORF">TraAM80_09464</name>
</gene>
<sequence length="204" mass="22084">MKRSCEAKHGPQKEVEEAFRDNPLPPEGEFFICERRAGDREQRAVRERRLARTGSLNPHCCRFGWGKGCGRREGAPRPAAAAQRGYQLSISDVQHAALSVAPGVGPVATACPATSSQPTRRDVAGRNPLIRSDLRALVGGARGAAALAVRGGSICLTLHRCGSHPLWAGARFRSSKWQQRDFFTMLTGAPPGNQFGTIDGREKD</sequence>
<feature type="region of interest" description="Disordered" evidence="1">
    <location>
        <begin position="1"/>
        <end position="23"/>
    </location>
</feature>
<accession>A0A3R7M6U1</accession>
<dbReference type="AlphaFoldDB" id="A0A3R7M6U1"/>
<evidence type="ECO:0000313" key="3">
    <source>
        <dbReference type="Proteomes" id="UP000283634"/>
    </source>
</evidence>